<dbReference type="Proteomes" id="UP000033930">
    <property type="component" value="Unassembled WGS sequence"/>
</dbReference>
<evidence type="ECO:0000313" key="1">
    <source>
        <dbReference type="EMBL" id="KKR99341.1"/>
    </source>
</evidence>
<gene>
    <name evidence="1" type="ORF">UU50_C0007G0029</name>
</gene>
<evidence type="ECO:0000313" key="2">
    <source>
        <dbReference type="Proteomes" id="UP000033930"/>
    </source>
</evidence>
<dbReference type="AlphaFoldDB" id="A0A0G0VI90"/>
<reference evidence="1 2" key="1">
    <citation type="journal article" date="2015" name="Nature">
        <title>rRNA introns, odd ribosomes, and small enigmatic genomes across a large radiation of phyla.</title>
        <authorList>
            <person name="Brown C.T."/>
            <person name="Hug L.A."/>
            <person name="Thomas B.C."/>
            <person name="Sharon I."/>
            <person name="Castelle C.J."/>
            <person name="Singh A."/>
            <person name="Wilkins M.J."/>
            <person name="Williams K.H."/>
            <person name="Banfield J.F."/>
        </authorList>
    </citation>
    <scope>NUCLEOTIDE SEQUENCE [LARGE SCALE GENOMIC DNA]</scope>
</reference>
<accession>A0A0G0VI90</accession>
<proteinExistence type="predicted"/>
<comment type="caution">
    <text evidence="1">The sequence shown here is derived from an EMBL/GenBank/DDBJ whole genome shotgun (WGS) entry which is preliminary data.</text>
</comment>
<sequence>MIKTQNKKLSKEDRNKLWGDTGPYSQVQLIIENRILDDERSRQFLIVSVNINPFTFEYTRDHIDDFKQDVEVLGILEHGEYQGLPDGYECYSFISEFHDRGLLTIAEKRVSDTEAAVIRMHKYVMDYLELGQLKRHGEREAIFNIQDAFGEFLCDQHKRLAEKTYDHYVNAIGLFETCLDVYGEIYLDDQKRGEFEQAQKKQGSQEILFTKYFHPSILHYSDFGHFLDYFLPRKVMVGKDTAKKYSTAIICLYKWMHEKGYIKTVDVKGDISELREDFRQNLDSY</sequence>
<protein>
    <submittedName>
        <fullName evidence="1">Uncharacterized protein</fullName>
    </submittedName>
</protein>
<organism evidence="1 2">
    <name type="scientific">Candidatus Uhrbacteria bacterium GW2011_GWC1_41_20</name>
    <dbReference type="NCBI Taxonomy" id="1618983"/>
    <lineage>
        <taxon>Bacteria</taxon>
        <taxon>Candidatus Uhriibacteriota</taxon>
    </lineage>
</organism>
<name>A0A0G0VI90_9BACT</name>
<dbReference type="EMBL" id="LCAW01000007">
    <property type="protein sequence ID" value="KKR99341.1"/>
    <property type="molecule type" value="Genomic_DNA"/>
</dbReference>